<evidence type="ECO:0000256" key="10">
    <source>
        <dbReference type="ARBA" id="ARBA00023002"/>
    </source>
</evidence>
<feature type="binding site" evidence="16">
    <location>
        <position position="190"/>
    </location>
    <ligand>
        <name>NADP(+)</name>
        <dbReference type="ChEBI" id="CHEBI:58349"/>
    </ligand>
</feature>
<dbReference type="PANTHER" id="PTHR38011">
    <property type="entry name" value="DIHYDROFOLATE REDUCTASE FAMILY PROTEIN (AFU_ORTHOLOGUE AFUA_8G06820)"/>
    <property type="match status" value="1"/>
</dbReference>
<feature type="binding site" evidence="16">
    <location>
        <position position="220"/>
    </location>
    <ligand>
        <name>NADP(+)</name>
        <dbReference type="ChEBI" id="CHEBI:58349"/>
    </ligand>
</feature>
<name>A0A2W5ICR3_9ACTN</name>
<dbReference type="InterPro" id="IPR024072">
    <property type="entry name" value="DHFR-like_dom_sf"/>
</dbReference>
<evidence type="ECO:0000256" key="3">
    <source>
        <dbReference type="ARBA" id="ARBA00004910"/>
    </source>
</evidence>
<feature type="active site" description="Proton donor" evidence="15">
    <location>
        <position position="71"/>
    </location>
</feature>
<organism evidence="19 20">
    <name type="scientific">Lawsonella clevelandensis</name>
    <dbReference type="NCBI Taxonomy" id="1528099"/>
    <lineage>
        <taxon>Bacteria</taxon>
        <taxon>Bacillati</taxon>
        <taxon>Actinomycetota</taxon>
        <taxon>Actinomycetes</taxon>
        <taxon>Mycobacteriales</taxon>
        <taxon>Lawsonellaceae</taxon>
        <taxon>Lawsonella</taxon>
    </lineage>
</organism>
<reference evidence="19 20" key="1">
    <citation type="submission" date="2017-08" db="EMBL/GenBank/DDBJ databases">
        <title>Infants hospitalized years apart are colonized by the same room-sourced microbial strains.</title>
        <authorList>
            <person name="Brooks B."/>
            <person name="Olm M.R."/>
            <person name="Firek B.A."/>
            <person name="Baker R."/>
            <person name="Thomas B.C."/>
            <person name="Morowitz M.J."/>
            <person name="Banfield J.F."/>
        </authorList>
    </citation>
    <scope>NUCLEOTIDE SEQUENCE [LARGE SCALE GENOMIC DNA]</scope>
    <source>
        <strain evidence="19">S2_006_000_R1_57</strain>
    </source>
</reference>
<dbReference type="InterPro" id="IPR002125">
    <property type="entry name" value="CMP_dCMP_dom"/>
</dbReference>
<keyword evidence="6 14" id="KW-0686">Riboflavin biosynthesis</keyword>
<keyword evidence="9 14" id="KW-0521">NADP</keyword>
<feature type="binding site" evidence="16">
    <location>
        <position position="216"/>
    </location>
    <ligand>
        <name>NADP(+)</name>
        <dbReference type="ChEBI" id="CHEBI:58349"/>
    </ligand>
</feature>
<protein>
    <recommendedName>
        <fullName evidence="14">Riboflavin biosynthesis protein RibD</fullName>
    </recommendedName>
    <domain>
        <recommendedName>
            <fullName evidence="14">Diaminohydroxyphosphoribosylaminopyrimidine deaminase</fullName>
            <shortName evidence="14">DRAP deaminase</shortName>
            <ecNumber evidence="14">3.5.4.26</ecNumber>
        </recommendedName>
        <alternativeName>
            <fullName evidence="14">Riboflavin-specific deaminase</fullName>
        </alternativeName>
    </domain>
    <domain>
        <recommendedName>
            <fullName evidence="14">5-amino-6-(5-phosphoribosylamino)uracil reductase</fullName>
            <ecNumber evidence="14">1.1.1.193</ecNumber>
        </recommendedName>
        <alternativeName>
            <fullName evidence="14">HTP reductase</fullName>
        </alternativeName>
    </domain>
</protein>
<dbReference type="EC" id="1.1.1.193" evidence="14"/>
<comment type="catalytic activity">
    <reaction evidence="13 14">
        <text>2,5-diamino-6-hydroxy-4-(5-phosphoribosylamino)-pyrimidine + H2O + H(+) = 5-amino-6-(5-phospho-D-ribosylamino)uracil + NH4(+)</text>
        <dbReference type="Rhea" id="RHEA:21868"/>
        <dbReference type="ChEBI" id="CHEBI:15377"/>
        <dbReference type="ChEBI" id="CHEBI:15378"/>
        <dbReference type="ChEBI" id="CHEBI:28938"/>
        <dbReference type="ChEBI" id="CHEBI:58453"/>
        <dbReference type="ChEBI" id="CHEBI:58614"/>
        <dbReference type="EC" id="3.5.4.26"/>
    </reaction>
</comment>
<comment type="caution">
    <text evidence="19">The sequence shown here is derived from an EMBL/GenBank/DDBJ whole genome shotgun (WGS) entry which is preliminary data.</text>
</comment>
<proteinExistence type="inferred from homology"/>
<keyword evidence="10 14" id="KW-0560">Oxidoreductase</keyword>
<dbReference type="SUPFAM" id="SSF53597">
    <property type="entry name" value="Dihydrofolate reductase-like"/>
    <property type="match status" value="1"/>
</dbReference>
<evidence type="ECO:0000256" key="5">
    <source>
        <dbReference type="ARBA" id="ARBA00007417"/>
    </source>
</evidence>
<feature type="binding site" evidence="17">
    <location>
        <position position="69"/>
    </location>
    <ligand>
        <name>Zn(2+)</name>
        <dbReference type="ChEBI" id="CHEBI:29105"/>
        <note>catalytic</note>
    </ligand>
</feature>
<evidence type="ECO:0000256" key="1">
    <source>
        <dbReference type="ARBA" id="ARBA00002151"/>
    </source>
</evidence>
<evidence type="ECO:0000256" key="4">
    <source>
        <dbReference type="ARBA" id="ARBA00005259"/>
    </source>
</evidence>
<comment type="function">
    <text evidence="1 14">Converts 2,5-diamino-6-(ribosylamino)-4(3h)-pyrimidinone 5'-phosphate into 5-amino-6-(ribosylamino)-2,4(1h,3h)-pyrimidinedione 5'-phosphate.</text>
</comment>
<comment type="pathway">
    <text evidence="2 14">Cofactor biosynthesis; riboflavin biosynthesis; 5-amino-6-(D-ribitylamino)uracil from GTP: step 2/4.</text>
</comment>
<evidence type="ECO:0000259" key="18">
    <source>
        <dbReference type="PROSITE" id="PS51747"/>
    </source>
</evidence>
<dbReference type="UniPathway" id="UPA00275">
    <property type="reaction ID" value="UER00401"/>
</dbReference>
<dbReference type="InterPro" id="IPR016192">
    <property type="entry name" value="APOBEC/CMP_deaminase_Zn-bd"/>
</dbReference>
<evidence type="ECO:0000313" key="20">
    <source>
        <dbReference type="Proteomes" id="UP000248606"/>
    </source>
</evidence>
<dbReference type="CDD" id="cd01284">
    <property type="entry name" value="Riboflavin_deaminase-reductase"/>
    <property type="match status" value="1"/>
</dbReference>
<dbReference type="Pfam" id="PF00383">
    <property type="entry name" value="dCMP_cyt_deam_1"/>
    <property type="match status" value="1"/>
</dbReference>
<dbReference type="Gene3D" id="3.40.140.10">
    <property type="entry name" value="Cytidine Deaminase, domain 2"/>
    <property type="match status" value="1"/>
</dbReference>
<dbReference type="NCBIfam" id="TIGR00326">
    <property type="entry name" value="eubact_ribD"/>
    <property type="match status" value="1"/>
</dbReference>
<dbReference type="GO" id="GO:0008703">
    <property type="term" value="F:5-amino-6-(5-phosphoribosylamino)uracil reductase activity"/>
    <property type="evidence" value="ECO:0007669"/>
    <property type="project" value="UniProtKB-EC"/>
</dbReference>
<dbReference type="GO" id="GO:0008270">
    <property type="term" value="F:zinc ion binding"/>
    <property type="evidence" value="ECO:0007669"/>
    <property type="project" value="InterPro"/>
</dbReference>
<keyword evidence="11" id="KW-0511">Multifunctional enzyme</keyword>
<dbReference type="EC" id="3.5.4.26" evidence="14"/>
<dbReference type="AlphaFoldDB" id="A0A2W5ICR3"/>
<dbReference type="SUPFAM" id="SSF53927">
    <property type="entry name" value="Cytidine deaminase-like"/>
    <property type="match status" value="1"/>
</dbReference>
<dbReference type="RefSeq" id="WP_290595271.1">
    <property type="nucleotide sequence ID" value="NZ_CAKZIO010000003.1"/>
</dbReference>
<comment type="cofactor">
    <cofactor evidence="14 17">
        <name>Zn(2+)</name>
        <dbReference type="ChEBI" id="CHEBI:29105"/>
    </cofactor>
    <text evidence="14 17">Binds 1 zinc ion.</text>
</comment>
<feature type="binding site" evidence="17">
    <location>
        <position position="94"/>
    </location>
    <ligand>
        <name>Zn(2+)</name>
        <dbReference type="ChEBI" id="CHEBI:29105"/>
        <note>catalytic</note>
    </ligand>
</feature>
<comment type="similarity">
    <text evidence="4 14">In the N-terminal section; belongs to the cytidine and deoxycytidylate deaminase family.</text>
</comment>
<dbReference type="PIRSF" id="PIRSF006769">
    <property type="entry name" value="RibD"/>
    <property type="match status" value="1"/>
</dbReference>
<dbReference type="GO" id="GO:0009231">
    <property type="term" value="P:riboflavin biosynthetic process"/>
    <property type="evidence" value="ECO:0007669"/>
    <property type="project" value="UniProtKB-UniPathway"/>
</dbReference>
<dbReference type="Proteomes" id="UP000248606">
    <property type="component" value="Unassembled WGS sequence"/>
</dbReference>
<feature type="binding site" evidence="16">
    <location>
        <position position="174"/>
    </location>
    <ligand>
        <name>NADP(+)</name>
        <dbReference type="ChEBI" id="CHEBI:58349"/>
    </ligand>
</feature>
<feature type="binding site" evidence="16">
    <location>
        <position position="188"/>
    </location>
    <ligand>
        <name>substrate</name>
    </ligand>
</feature>
<dbReference type="Pfam" id="PF01872">
    <property type="entry name" value="RibD_C"/>
    <property type="match status" value="1"/>
</dbReference>
<keyword evidence="7 14" id="KW-0479">Metal-binding</keyword>
<keyword evidence="14" id="KW-0378">Hydrolase</keyword>
<evidence type="ECO:0000256" key="17">
    <source>
        <dbReference type="PIRSR" id="PIRSR006769-3"/>
    </source>
</evidence>
<evidence type="ECO:0000256" key="6">
    <source>
        <dbReference type="ARBA" id="ARBA00022619"/>
    </source>
</evidence>
<comment type="pathway">
    <text evidence="3 14">Cofactor biosynthesis; riboflavin biosynthesis; 5-amino-6-(D-ribitylamino)uracil from GTP: step 3/4.</text>
</comment>
<dbReference type="PANTHER" id="PTHR38011:SF7">
    <property type="entry name" value="2,5-DIAMINO-6-RIBOSYLAMINO-4(3H)-PYRIMIDINONE 5'-PHOSPHATE REDUCTASE"/>
    <property type="match status" value="1"/>
</dbReference>
<evidence type="ECO:0000256" key="12">
    <source>
        <dbReference type="ARBA" id="ARBA00049861"/>
    </source>
</evidence>
<dbReference type="GO" id="GO:0008835">
    <property type="term" value="F:diaminohydroxyphosphoribosylaminopyrimidine deaminase activity"/>
    <property type="evidence" value="ECO:0007669"/>
    <property type="project" value="UniProtKB-EC"/>
</dbReference>
<evidence type="ECO:0000256" key="14">
    <source>
        <dbReference type="PIRNR" id="PIRNR006769"/>
    </source>
</evidence>
<evidence type="ECO:0000256" key="11">
    <source>
        <dbReference type="ARBA" id="ARBA00023268"/>
    </source>
</evidence>
<keyword evidence="8 14" id="KW-0862">Zinc</keyword>
<feature type="binding site" evidence="16">
    <location>
        <position position="224"/>
    </location>
    <ligand>
        <name>substrate</name>
    </ligand>
</feature>
<feature type="binding site" evidence="16">
    <location>
        <position position="300"/>
    </location>
    <ligand>
        <name>substrate</name>
    </ligand>
</feature>
<dbReference type="InterPro" id="IPR002734">
    <property type="entry name" value="RibDG_C"/>
</dbReference>
<gene>
    <name evidence="19" type="primary">ribD</name>
    <name evidence="19" type="ORF">DI579_01930</name>
</gene>
<feature type="binding site" evidence="17">
    <location>
        <position position="103"/>
    </location>
    <ligand>
        <name>Zn(2+)</name>
        <dbReference type="ChEBI" id="CHEBI:29105"/>
        <note>catalytic</note>
    </ligand>
</feature>
<evidence type="ECO:0000256" key="13">
    <source>
        <dbReference type="ARBA" id="ARBA00049886"/>
    </source>
</evidence>
<evidence type="ECO:0000256" key="7">
    <source>
        <dbReference type="ARBA" id="ARBA00022723"/>
    </source>
</evidence>
<comment type="catalytic activity">
    <reaction evidence="12 14">
        <text>5-amino-6-(5-phospho-D-ribitylamino)uracil + NADP(+) = 5-amino-6-(5-phospho-D-ribosylamino)uracil + NADPH + H(+)</text>
        <dbReference type="Rhea" id="RHEA:17845"/>
        <dbReference type="ChEBI" id="CHEBI:15378"/>
        <dbReference type="ChEBI" id="CHEBI:57783"/>
        <dbReference type="ChEBI" id="CHEBI:58349"/>
        <dbReference type="ChEBI" id="CHEBI:58421"/>
        <dbReference type="ChEBI" id="CHEBI:58453"/>
        <dbReference type="EC" id="1.1.1.193"/>
    </reaction>
</comment>
<dbReference type="Gene3D" id="3.40.430.10">
    <property type="entry name" value="Dihydrofolate Reductase, subunit A"/>
    <property type="match status" value="1"/>
</dbReference>
<feature type="binding site" evidence="16">
    <location>
        <position position="227"/>
    </location>
    <ligand>
        <name>substrate</name>
    </ligand>
</feature>
<dbReference type="InterPro" id="IPR050765">
    <property type="entry name" value="Riboflavin_Biosynth_HTPR"/>
</dbReference>
<dbReference type="InterPro" id="IPR004794">
    <property type="entry name" value="Eubact_RibD"/>
</dbReference>
<feature type="binding site" evidence="16">
    <location>
        <position position="204"/>
    </location>
    <ligand>
        <name>substrate</name>
    </ligand>
</feature>
<evidence type="ECO:0000256" key="15">
    <source>
        <dbReference type="PIRSR" id="PIRSR006769-1"/>
    </source>
</evidence>
<dbReference type="EMBL" id="QFOZ01000001">
    <property type="protein sequence ID" value="PZP89935.1"/>
    <property type="molecule type" value="Genomic_DNA"/>
</dbReference>
<evidence type="ECO:0000313" key="19">
    <source>
        <dbReference type="EMBL" id="PZP89935.1"/>
    </source>
</evidence>
<evidence type="ECO:0000256" key="9">
    <source>
        <dbReference type="ARBA" id="ARBA00022857"/>
    </source>
</evidence>
<comment type="similarity">
    <text evidence="5 14">In the C-terminal section; belongs to the HTP reductase family.</text>
</comment>
<dbReference type="PROSITE" id="PS51747">
    <property type="entry name" value="CYT_DCMP_DEAMINASES_2"/>
    <property type="match status" value="1"/>
</dbReference>
<dbReference type="PROSITE" id="PS00903">
    <property type="entry name" value="CYT_DCMP_DEAMINASES_1"/>
    <property type="match status" value="1"/>
</dbReference>
<evidence type="ECO:0000256" key="8">
    <source>
        <dbReference type="ARBA" id="ARBA00022833"/>
    </source>
</evidence>
<feature type="domain" description="CMP/dCMP-type deaminase" evidence="18">
    <location>
        <begin position="19"/>
        <end position="139"/>
    </location>
</feature>
<sequence length="368" mass="38890">MTVPPHLPETVLAALGHSLTPTEALNLAIAAAESSRGCTTPNPPVGAVILDSAGYVRGIGATQPPGGPHAEIQALRMAGKHTVGGTAVVTLEPCNKWGRTGPCSHALAAAGISHLYYAVADETSFKGGAQYLSKQGIHCVQFDSARQKQVKAEGLGAWLHKQKTGHPRVTVKMASSLDGFSAAADGTSQWITGEDARSDAHLERSRVDAIIVGTGTFLADNPSLTARRADGTLYPHQPHRYVIGTRPIPGETVVSRISGMTVCQVSAGYAAAPFTHLCTRQWENVLGYFSTVDYQDVLVEGGPRLAGDLVARGYADRLLVYLAPLILGQGLSAAHSSLIDTLPNAQRFQFTSCERVGADLKLVLERNL</sequence>
<dbReference type="InterPro" id="IPR016193">
    <property type="entry name" value="Cytidine_deaminase-like"/>
</dbReference>
<accession>A0A2W5ICR3</accession>
<evidence type="ECO:0000256" key="2">
    <source>
        <dbReference type="ARBA" id="ARBA00004882"/>
    </source>
</evidence>
<feature type="binding site" evidence="16">
    <location>
        <position position="245"/>
    </location>
    <ligand>
        <name>NADP(+)</name>
        <dbReference type="ChEBI" id="CHEBI:58349"/>
    </ligand>
</feature>
<evidence type="ECO:0000256" key="16">
    <source>
        <dbReference type="PIRSR" id="PIRSR006769-2"/>
    </source>
</evidence>